<evidence type="ECO:0000313" key="10">
    <source>
        <dbReference type="Proteomes" id="UP000594468"/>
    </source>
</evidence>
<reference evidence="9 10" key="1">
    <citation type="submission" date="2020-02" db="EMBL/GenBank/DDBJ databases">
        <authorList>
            <person name="Zheng R.K."/>
            <person name="Sun C.M."/>
        </authorList>
    </citation>
    <scope>NUCLEOTIDE SEQUENCE [LARGE SCALE GENOMIC DNA]</scope>
    <source>
        <strain evidence="10">rifampicinis</strain>
    </source>
</reference>
<dbReference type="Gene3D" id="3.40.50.1820">
    <property type="entry name" value="alpha/beta hydrolase"/>
    <property type="match status" value="2"/>
</dbReference>
<dbReference type="EMBL" id="CP062983">
    <property type="protein sequence ID" value="QPC81935.1"/>
    <property type="molecule type" value="Genomic_DNA"/>
</dbReference>
<dbReference type="Pfam" id="PF10503">
    <property type="entry name" value="Esterase_PHB"/>
    <property type="match status" value="2"/>
</dbReference>
<keyword evidence="4 8" id="KW-0732">Signal</keyword>
<evidence type="ECO:0000256" key="8">
    <source>
        <dbReference type="SAM" id="SignalP"/>
    </source>
</evidence>
<accession>A0A7S8E7T8</accession>
<dbReference type="SUPFAM" id="SSF53254">
    <property type="entry name" value="Phosphoglycerate mutase-like"/>
    <property type="match status" value="1"/>
</dbReference>
<dbReference type="RefSeq" id="WP_195170005.1">
    <property type="nucleotide sequence ID" value="NZ_CP062983.1"/>
</dbReference>
<keyword evidence="7" id="KW-0624">Polysaccharide degradation</keyword>
<dbReference type="SUPFAM" id="SSF53474">
    <property type="entry name" value="alpha/beta-Hydrolases"/>
    <property type="match status" value="3"/>
</dbReference>
<dbReference type="InterPro" id="IPR010126">
    <property type="entry name" value="Esterase_phb"/>
</dbReference>
<evidence type="ECO:0000256" key="1">
    <source>
        <dbReference type="ARBA" id="ARBA00004613"/>
    </source>
</evidence>
<protein>
    <recommendedName>
        <fullName evidence="11">Poly(3-hydroxybutyrate) depolymerase</fullName>
    </recommendedName>
</protein>
<proteinExistence type="predicted"/>
<dbReference type="PANTHER" id="PTHR38050">
    <property type="match status" value="1"/>
</dbReference>
<keyword evidence="3" id="KW-0858">Xylan degradation</keyword>
<keyword evidence="2" id="KW-0964">Secreted</keyword>
<evidence type="ECO:0000256" key="2">
    <source>
        <dbReference type="ARBA" id="ARBA00022525"/>
    </source>
</evidence>
<keyword evidence="5" id="KW-0378">Hydrolase</keyword>
<dbReference type="PANTHER" id="PTHR38050:SF2">
    <property type="entry name" value="FERULOYL ESTERASE C-RELATED"/>
    <property type="match status" value="1"/>
</dbReference>
<dbReference type="GO" id="GO:0030600">
    <property type="term" value="F:feruloyl esterase activity"/>
    <property type="evidence" value="ECO:0007669"/>
    <property type="project" value="InterPro"/>
</dbReference>
<comment type="subcellular location">
    <subcellularLocation>
        <location evidence="1">Secreted</location>
    </subcellularLocation>
</comment>
<dbReference type="InterPro" id="IPR029033">
    <property type="entry name" value="His_PPase_superfam"/>
</dbReference>
<keyword evidence="6" id="KW-0119">Carbohydrate metabolism</keyword>
<evidence type="ECO:0008006" key="11">
    <source>
        <dbReference type="Google" id="ProtNLM"/>
    </source>
</evidence>
<dbReference type="KEGG" id="pmet:G4Y79_19935"/>
<evidence type="ECO:0000256" key="3">
    <source>
        <dbReference type="ARBA" id="ARBA00022651"/>
    </source>
</evidence>
<evidence type="ECO:0000313" key="9">
    <source>
        <dbReference type="EMBL" id="QPC81935.1"/>
    </source>
</evidence>
<feature type="chain" id="PRO_5032889376" description="Poly(3-hydroxybutyrate) depolymerase" evidence="8">
    <location>
        <begin position="29"/>
        <end position="797"/>
    </location>
</feature>
<evidence type="ECO:0000256" key="5">
    <source>
        <dbReference type="ARBA" id="ARBA00022801"/>
    </source>
</evidence>
<gene>
    <name evidence="9" type="ORF">G4Y79_19935</name>
</gene>
<dbReference type="InterPro" id="IPR043595">
    <property type="entry name" value="FaeB/C/D"/>
</dbReference>
<feature type="signal peptide" evidence="8">
    <location>
        <begin position="1"/>
        <end position="28"/>
    </location>
</feature>
<name>A0A7S8E7T8_9CHLR</name>
<evidence type="ECO:0000256" key="7">
    <source>
        <dbReference type="ARBA" id="ARBA00023326"/>
    </source>
</evidence>
<dbReference type="InterPro" id="IPR029058">
    <property type="entry name" value="AB_hydrolase_fold"/>
</dbReference>
<keyword evidence="10" id="KW-1185">Reference proteome</keyword>
<dbReference type="AlphaFoldDB" id="A0A7S8E7T8"/>
<dbReference type="GO" id="GO:0045493">
    <property type="term" value="P:xylan catabolic process"/>
    <property type="evidence" value="ECO:0007669"/>
    <property type="project" value="UniProtKB-KW"/>
</dbReference>
<evidence type="ECO:0000256" key="4">
    <source>
        <dbReference type="ARBA" id="ARBA00022729"/>
    </source>
</evidence>
<dbReference type="Gene3D" id="3.40.50.1240">
    <property type="entry name" value="Phosphoglycerate mutase-like"/>
    <property type="match status" value="1"/>
</dbReference>
<sequence>MMKQRFISCLFLLVTLQFILILSTPSLAQDTDKTLTLTTVDGERLFHLHTPPQAEEEAIPLVIALHPIASSGHAMQAITGLNDAADQYGFAVAYPEALSFYWDDGRAAAGMVADDGEIDDVGFISAMIDVIAQETDIHTDQVHLTGLGNGGTMAYRLACQLPGRFASVAVVGALMWDYQPDNCPPGDAPINMLIIHGSDDSTYRIDGRTFPPGEAAEEAISILSLEETIRFWMAYDHCEAEPTAYNRAPLTTYTCQDEAAIHAYTIISGENGWPRMGDDLRLNQFGIDTTTIIARYFMEGVPPLDDMTQTTPPPTELARSYQMYIPTTYTFDEAVPLVMVLHGRPGSAGGIALITDMNTIAEENGFIVVYPEGMIPPSETARGWNYVRDVPLFRPADSSAISQRDDVQFLVDLVHDIAEIAPIDTDRAYVTGFSNGGFMTQRLACDASGTFAAFAAAGSTLSWGMTEICEGKPPIPLLMMHGTDDISVPWTGTTGNIGGQQIYVTAPIPNTVVFWAQHNGCGQVAPEQENIPSSGDSPETSVIFVRYTQCEEPLTFVGVTGGGHNWPGVPGRIGEQIAGDVNLDIHAGQVVWDFMSQFTLDEARIEAAEAAATPSAPIIIDETAATESAEVRNAREVVATLQRGGFIVYYRHGEQNPDYTDETCTEPGALTDNGDDQATLLATVLERLTLHVDHVLTTGTCAAQQSIARTFSEAVAEEATRYEDTAALQEALSAIPQADAITLMVGDGNLLEALTGQSLGPAETLIVRPTGTNFEVLTIASVYDWLYLANLVDEDPE</sequence>
<evidence type="ECO:0000256" key="6">
    <source>
        <dbReference type="ARBA" id="ARBA00023277"/>
    </source>
</evidence>
<dbReference type="Proteomes" id="UP000594468">
    <property type="component" value="Chromosome"/>
</dbReference>
<organism evidence="9 10">
    <name type="scientific">Phototrophicus methaneseepsis</name>
    <dbReference type="NCBI Taxonomy" id="2710758"/>
    <lineage>
        <taxon>Bacteria</taxon>
        <taxon>Bacillati</taxon>
        <taxon>Chloroflexota</taxon>
        <taxon>Candidatus Thermofontia</taxon>
        <taxon>Phototrophicales</taxon>
        <taxon>Phototrophicaceae</taxon>
        <taxon>Phototrophicus</taxon>
    </lineage>
</organism>
<dbReference type="GO" id="GO:0005576">
    <property type="term" value="C:extracellular region"/>
    <property type="evidence" value="ECO:0007669"/>
    <property type="project" value="UniProtKB-SubCell"/>
</dbReference>